<comment type="catalytic activity">
    <reaction evidence="6">
        <text>a uridine in tRNA + S-adenosyl-L-methionine = a 3-[(3S)-3-amino-3-carboxypropyl]uridine in tRNA + S-methyl-5'-thioadenosine + H(+)</text>
        <dbReference type="Rhea" id="RHEA:62432"/>
        <dbReference type="Rhea" id="RHEA-COMP:13339"/>
        <dbReference type="Rhea" id="RHEA-COMP:16092"/>
        <dbReference type="ChEBI" id="CHEBI:15378"/>
        <dbReference type="ChEBI" id="CHEBI:17509"/>
        <dbReference type="ChEBI" id="CHEBI:59789"/>
        <dbReference type="ChEBI" id="CHEBI:65315"/>
        <dbReference type="ChEBI" id="CHEBI:82930"/>
        <dbReference type="EC" id="2.5.1.25"/>
    </reaction>
</comment>
<keyword evidence="2" id="KW-0808">Transferase</keyword>
<evidence type="ECO:0000313" key="9">
    <source>
        <dbReference type="Proteomes" id="UP001188597"/>
    </source>
</evidence>
<proteinExistence type="inferred from homology"/>
<evidence type="ECO:0000256" key="2">
    <source>
        <dbReference type="ARBA" id="ARBA00022679"/>
    </source>
</evidence>
<dbReference type="AlphaFoldDB" id="A0AA88VT24"/>
<feature type="domain" description="DTW" evidence="7">
    <location>
        <begin position="8"/>
        <end position="332"/>
    </location>
</feature>
<reference evidence="8" key="1">
    <citation type="submission" date="2022-12" db="EMBL/GenBank/DDBJ databases">
        <title>Draft genome assemblies for two species of Escallonia (Escalloniales).</title>
        <authorList>
            <person name="Chanderbali A."/>
            <person name="Dervinis C."/>
            <person name="Anghel I."/>
            <person name="Soltis D."/>
            <person name="Soltis P."/>
            <person name="Zapata F."/>
        </authorList>
    </citation>
    <scope>NUCLEOTIDE SEQUENCE</scope>
    <source>
        <strain evidence="8">UCBG64.0493</strain>
        <tissue evidence="8">Leaf</tissue>
    </source>
</reference>
<comment type="similarity">
    <text evidence="5">Belongs to the TDD superfamily. DTWD2 family.</text>
</comment>
<evidence type="ECO:0000256" key="3">
    <source>
        <dbReference type="ARBA" id="ARBA00022691"/>
    </source>
</evidence>
<dbReference type="SMART" id="SM01144">
    <property type="entry name" value="DTW"/>
    <property type="match status" value="1"/>
</dbReference>
<sequence>MVTQSNSKRPMCPSCSKPARLCLCTRIKTPNLENSVAIIVLQHSQEKKHPLNSARIAQLGFKNFNLVSITDIHFEAQFDIRLLEESDRHDLVSSEVCNHGFNLISGCPEDSDCGRFLEDSDEKCSNILDGRKPVLQPEQCLGHDESVLSFTLGKKAATSCIKSCSMPQLQLKKSDLEQILGSLEAIDALKNGFVVKKLQKRQLNGGLEYEEFKEFEIVVPPGSILLFPNERSVGVEKIDFKVKNLIVLDGTWGKAKRMYKENPWLKVLPHLKLDLEKPSLYGEVRVQPRAGCLSTIESIVYAMKAVGEDSEGLDDLLDVFQSMVQDQRQCKADKLSKVS</sequence>
<keyword evidence="9" id="KW-1185">Reference proteome</keyword>
<dbReference type="Pfam" id="PF03942">
    <property type="entry name" value="DTW"/>
    <property type="match status" value="2"/>
</dbReference>
<dbReference type="InterPro" id="IPR039262">
    <property type="entry name" value="DTWD2/TAPT"/>
</dbReference>
<dbReference type="EMBL" id="JAVXUP010001214">
    <property type="protein sequence ID" value="KAK3014500.1"/>
    <property type="molecule type" value="Genomic_DNA"/>
</dbReference>
<dbReference type="EC" id="2.5.1.25" evidence="1"/>
<dbReference type="PANTHER" id="PTHR21392">
    <property type="entry name" value="TRNA-URIDINE AMINOCARBOXYPROPYLTRANSFERASE 2"/>
    <property type="match status" value="1"/>
</dbReference>
<dbReference type="PANTHER" id="PTHR21392:SF0">
    <property type="entry name" value="TRNA-URIDINE AMINOCARBOXYPROPYLTRANSFERASE 2"/>
    <property type="match status" value="1"/>
</dbReference>
<evidence type="ECO:0000256" key="4">
    <source>
        <dbReference type="ARBA" id="ARBA00022694"/>
    </source>
</evidence>
<organism evidence="8 9">
    <name type="scientific">Escallonia herrerae</name>
    <dbReference type="NCBI Taxonomy" id="1293975"/>
    <lineage>
        <taxon>Eukaryota</taxon>
        <taxon>Viridiplantae</taxon>
        <taxon>Streptophyta</taxon>
        <taxon>Embryophyta</taxon>
        <taxon>Tracheophyta</taxon>
        <taxon>Spermatophyta</taxon>
        <taxon>Magnoliopsida</taxon>
        <taxon>eudicotyledons</taxon>
        <taxon>Gunneridae</taxon>
        <taxon>Pentapetalae</taxon>
        <taxon>asterids</taxon>
        <taxon>campanulids</taxon>
        <taxon>Escalloniales</taxon>
        <taxon>Escalloniaceae</taxon>
        <taxon>Escallonia</taxon>
    </lineage>
</organism>
<dbReference type="InterPro" id="IPR005636">
    <property type="entry name" value="DTW"/>
</dbReference>
<comment type="caution">
    <text evidence="8">The sequence shown here is derived from an EMBL/GenBank/DDBJ whole genome shotgun (WGS) entry which is preliminary data.</text>
</comment>
<evidence type="ECO:0000313" key="8">
    <source>
        <dbReference type="EMBL" id="KAK3014500.1"/>
    </source>
</evidence>
<evidence type="ECO:0000256" key="6">
    <source>
        <dbReference type="ARBA" id="ARBA00048718"/>
    </source>
</evidence>
<keyword evidence="4" id="KW-0819">tRNA processing</keyword>
<name>A0AA88VT24_9ASTE</name>
<evidence type="ECO:0000259" key="7">
    <source>
        <dbReference type="SMART" id="SM01144"/>
    </source>
</evidence>
<dbReference type="GO" id="GO:0008033">
    <property type="term" value="P:tRNA processing"/>
    <property type="evidence" value="ECO:0007669"/>
    <property type="project" value="UniProtKB-KW"/>
</dbReference>
<evidence type="ECO:0000256" key="1">
    <source>
        <dbReference type="ARBA" id="ARBA00012386"/>
    </source>
</evidence>
<evidence type="ECO:0000256" key="5">
    <source>
        <dbReference type="ARBA" id="ARBA00034489"/>
    </source>
</evidence>
<accession>A0AA88VT24</accession>
<protein>
    <recommendedName>
        <fullName evidence="1">tRNA-uridine aminocarboxypropyltransferase</fullName>
        <ecNumber evidence="1">2.5.1.25</ecNumber>
    </recommendedName>
</protein>
<keyword evidence="3" id="KW-0949">S-adenosyl-L-methionine</keyword>
<dbReference type="Proteomes" id="UP001188597">
    <property type="component" value="Unassembled WGS sequence"/>
</dbReference>
<dbReference type="GO" id="GO:0016432">
    <property type="term" value="F:tRNA-uridine aminocarboxypropyltransferase activity"/>
    <property type="evidence" value="ECO:0007669"/>
    <property type="project" value="UniProtKB-EC"/>
</dbReference>
<gene>
    <name evidence="8" type="ORF">RJ639_009403</name>
</gene>